<feature type="transmembrane region" description="Helical" evidence="1">
    <location>
        <begin position="180"/>
        <end position="201"/>
    </location>
</feature>
<dbReference type="STRING" id="411473.RUMCAL_00877"/>
<dbReference type="EMBL" id="AWVF01000100">
    <property type="protein sequence ID" value="ERJ96740.1"/>
    <property type="molecule type" value="Genomic_DNA"/>
</dbReference>
<keyword evidence="3" id="KW-1185">Reference proteome</keyword>
<proteinExistence type="predicted"/>
<gene>
    <name evidence="2" type="ORF">RUMCAL_00877</name>
</gene>
<keyword evidence="1" id="KW-1133">Transmembrane helix</keyword>
<evidence type="ECO:0000313" key="2">
    <source>
        <dbReference type="EMBL" id="ERJ96740.1"/>
    </source>
</evidence>
<protein>
    <submittedName>
        <fullName evidence="2">Putative membrane-bound metal-dependent hydrolase</fullName>
    </submittedName>
</protein>
<dbReference type="Proteomes" id="UP000016662">
    <property type="component" value="Unassembled WGS sequence"/>
</dbReference>
<dbReference type="Pfam" id="PF04307">
    <property type="entry name" value="YdjM"/>
    <property type="match status" value="1"/>
</dbReference>
<dbReference type="GO" id="GO:0016787">
    <property type="term" value="F:hydrolase activity"/>
    <property type="evidence" value="ECO:0007669"/>
    <property type="project" value="UniProtKB-KW"/>
</dbReference>
<dbReference type="RefSeq" id="WP_021682341.1">
    <property type="nucleotide sequence ID" value="NZ_KI260413.1"/>
</dbReference>
<feature type="transmembrane region" description="Helical" evidence="1">
    <location>
        <begin position="23"/>
        <end position="44"/>
    </location>
</feature>
<keyword evidence="1" id="KW-0812">Transmembrane</keyword>
<keyword evidence="2" id="KW-0378">Hydrolase</keyword>
<comment type="caution">
    <text evidence="2">The sequence shown here is derived from an EMBL/GenBank/DDBJ whole genome shotgun (WGS) entry which is preliminary data.</text>
</comment>
<accession>U2KXA4</accession>
<dbReference type="HOGENOM" id="CLU_097802_1_0_9"/>
<dbReference type="eggNOG" id="COG1988">
    <property type="taxonomic scope" value="Bacteria"/>
</dbReference>
<feature type="transmembrane region" description="Helical" evidence="1">
    <location>
        <begin position="86"/>
        <end position="105"/>
    </location>
</feature>
<sequence>MLGKTHMMVGIAATLAITHPDTLSGFVTAAGIGAIGALISDIDVGTSSSHRDANRVIFLTIAVTVIFLAVDYFGKFGLVQTILQNSSIVRILLGVALFLVVCAFGKETPHRSFMHSFTALAALDAALCLIYPSIAVYFTIGFLSHLATDIFNKKKVRLLYPMKGGVCLNLFHAYGTANTVFFIAGCAVTALETILLLVRIAGNFTA</sequence>
<reference evidence="2 3" key="1">
    <citation type="submission" date="2013-07" db="EMBL/GenBank/DDBJ databases">
        <authorList>
            <person name="Weinstock G."/>
            <person name="Sodergren E."/>
            <person name="Wylie T."/>
            <person name="Fulton L."/>
            <person name="Fulton R."/>
            <person name="Fronick C."/>
            <person name="O'Laughlin M."/>
            <person name="Godfrey J."/>
            <person name="Miner T."/>
            <person name="Herter B."/>
            <person name="Appelbaum E."/>
            <person name="Cordes M."/>
            <person name="Lek S."/>
            <person name="Wollam A."/>
            <person name="Pepin K.H."/>
            <person name="Palsikar V.B."/>
            <person name="Mitreva M."/>
            <person name="Wilson R.K."/>
        </authorList>
    </citation>
    <scope>NUCLEOTIDE SEQUENCE [LARGE SCALE GENOMIC DNA]</scope>
    <source>
        <strain evidence="2 3">ATCC 27760</strain>
    </source>
</reference>
<organism evidence="2 3">
    <name type="scientific">Ruminococcus callidus ATCC 27760</name>
    <dbReference type="NCBI Taxonomy" id="411473"/>
    <lineage>
        <taxon>Bacteria</taxon>
        <taxon>Bacillati</taxon>
        <taxon>Bacillota</taxon>
        <taxon>Clostridia</taxon>
        <taxon>Eubacteriales</taxon>
        <taxon>Oscillospiraceae</taxon>
        <taxon>Ruminococcus</taxon>
    </lineage>
</organism>
<dbReference type="GeneID" id="93692116"/>
<keyword evidence="1" id="KW-0472">Membrane</keyword>
<name>U2KXA4_9FIRM</name>
<evidence type="ECO:0000256" key="1">
    <source>
        <dbReference type="SAM" id="Phobius"/>
    </source>
</evidence>
<feature type="transmembrane region" description="Helical" evidence="1">
    <location>
        <begin position="56"/>
        <end position="74"/>
    </location>
</feature>
<dbReference type="AlphaFoldDB" id="U2KXA4"/>
<dbReference type="PATRIC" id="fig|411473.3.peg.718"/>
<feature type="transmembrane region" description="Helical" evidence="1">
    <location>
        <begin position="117"/>
        <end position="140"/>
    </location>
</feature>
<dbReference type="InterPro" id="IPR007404">
    <property type="entry name" value="YdjM-like"/>
</dbReference>
<dbReference type="OrthoDB" id="5459053at2"/>
<evidence type="ECO:0000313" key="3">
    <source>
        <dbReference type="Proteomes" id="UP000016662"/>
    </source>
</evidence>